<keyword evidence="2" id="KW-1185">Reference proteome</keyword>
<protein>
    <submittedName>
        <fullName evidence="1">Uncharacterized protein</fullName>
    </submittedName>
</protein>
<evidence type="ECO:0000313" key="1">
    <source>
        <dbReference type="EMBL" id="UPL02125.1"/>
    </source>
</evidence>
<dbReference type="EMBL" id="CP090039">
    <property type="protein sequence ID" value="UPL02125.1"/>
    <property type="molecule type" value="Genomic_DNA"/>
</dbReference>
<sequence>MSHDELRIKDLCPDLGKPWWRVPHLLKLNALLIAPFLTSYVGGYDGSVLNGMQTVPVWQEDFNHPKGGILGLMVTMQVIGSIACLPFAPFAADILGRRHPVAFGSVLTVFGAALQGGATNLGMFIAGRFFIGAGGSFAVVSAAPLIAELSYPTHRAIFTAVYNTSWYLGSIVAAWVTYGTFAMPNSWSWRIPSILQALVSIYQIFTIYFVPESPRWLIANDRTEEASRILSKYHAGSDEPNELVRFEVAEITAAIEFERANKSTSFLQFFRTKGNIHRFTITVLLGFIIQWCGNSLISSYLILILNNIGITNPETQNLINGGLQIYNMVVATTAACLVDRLGRRFLFLLSTIGMMFSFVIWIILSARNQQLDYEKKDLGIGVVVMVFVFYAFYNFAMNPLPVAYLVEVLPYTLRAKGLTIFNLAQFSSSLFNGFVNPIGMEALGWRYYIVFACALALWLVIIYFLFPETRGMSLEEVSQVFDGKEALARTHDFKQATFAEGDHVEHTVGKEEKA</sequence>
<dbReference type="Proteomes" id="UP000830768">
    <property type="component" value="Chromosome 11"/>
</dbReference>
<evidence type="ECO:0000313" key="2">
    <source>
        <dbReference type="Proteomes" id="UP000830768"/>
    </source>
</evidence>
<proteinExistence type="predicted"/>
<organism evidence="1 2">
    <name type="scientific">Fusarium solani subsp. cucurbitae</name>
    <name type="common">Neocosmosporum cucurbitae</name>
    <dbReference type="NCBI Taxonomy" id="2747967"/>
    <lineage>
        <taxon>Eukaryota</taxon>
        <taxon>Fungi</taxon>
        <taxon>Dikarya</taxon>
        <taxon>Ascomycota</taxon>
        <taxon>Pezizomycotina</taxon>
        <taxon>Sordariomycetes</taxon>
        <taxon>Hypocreomycetidae</taxon>
        <taxon>Hypocreales</taxon>
        <taxon>Nectriaceae</taxon>
        <taxon>Fusarium</taxon>
        <taxon>Fusarium solani species complex</taxon>
    </lineage>
</organism>
<gene>
    <name evidence="1" type="ORF">LCI18_013059</name>
</gene>
<reference evidence="1" key="1">
    <citation type="submission" date="2021-11" db="EMBL/GenBank/DDBJ databases">
        <title>Fusarium solani-melongenae Genome sequencing and assembly.</title>
        <authorList>
            <person name="Xie S."/>
            <person name="Huang L."/>
            <person name="Zhang X."/>
        </authorList>
    </citation>
    <scope>NUCLEOTIDE SEQUENCE</scope>
    <source>
        <strain evidence="1">CRI 24-3</strain>
    </source>
</reference>
<accession>A0ACD3ZLG7</accession>
<name>A0ACD3ZLG7_FUSSC</name>